<organism evidence="3 4">
    <name type="scientific">Aplosporella prunicola CBS 121167</name>
    <dbReference type="NCBI Taxonomy" id="1176127"/>
    <lineage>
        <taxon>Eukaryota</taxon>
        <taxon>Fungi</taxon>
        <taxon>Dikarya</taxon>
        <taxon>Ascomycota</taxon>
        <taxon>Pezizomycotina</taxon>
        <taxon>Dothideomycetes</taxon>
        <taxon>Dothideomycetes incertae sedis</taxon>
        <taxon>Botryosphaeriales</taxon>
        <taxon>Aplosporellaceae</taxon>
        <taxon>Aplosporella</taxon>
    </lineage>
</organism>
<keyword evidence="1" id="KW-1133">Transmembrane helix</keyword>
<dbReference type="GeneID" id="54302894"/>
<evidence type="ECO:0000256" key="1">
    <source>
        <dbReference type="SAM" id="Phobius"/>
    </source>
</evidence>
<dbReference type="RefSeq" id="XP_033392623.1">
    <property type="nucleotide sequence ID" value="XM_033545388.1"/>
</dbReference>
<evidence type="ECO:0000259" key="2">
    <source>
        <dbReference type="Pfam" id="PF06985"/>
    </source>
</evidence>
<evidence type="ECO:0000313" key="3">
    <source>
        <dbReference type="EMBL" id="KAF2136905.1"/>
    </source>
</evidence>
<reference evidence="3" key="1">
    <citation type="journal article" date="2020" name="Stud. Mycol.">
        <title>101 Dothideomycetes genomes: a test case for predicting lifestyles and emergence of pathogens.</title>
        <authorList>
            <person name="Haridas S."/>
            <person name="Albert R."/>
            <person name="Binder M."/>
            <person name="Bloem J."/>
            <person name="Labutti K."/>
            <person name="Salamov A."/>
            <person name="Andreopoulos B."/>
            <person name="Baker S."/>
            <person name="Barry K."/>
            <person name="Bills G."/>
            <person name="Bluhm B."/>
            <person name="Cannon C."/>
            <person name="Castanera R."/>
            <person name="Culley D."/>
            <person name="Daum C."/>
            <person name="Ezra D."/>
            <person name="Gonzalez J."/>
            <person name="Henrissat B."/>
            <person name="Kuo A."/>
            <person name="Liang C."/>
            <person name="Lipzen A."/>
            <person name="Lutzoni F."/>
            <person name="Magnuson J."/>
            <person name="Mondo S."/>
            <person name="Nolan M."/>
            <person name="Ohm R."/>
            <person name="Pangilinan J."/>
            <person name="Park H.-J."/>
            <person name="Ramirez L."/>
            <person name="Alfaro M."/>
            <person name="Sun H."/>
            <person name="Tritt A."/>
            <person name="Yoshinaga Y."/>
            <person name="Zwiers L.-H."/>
            <person name="Turgeon B."/>
            <person name="Goodwin S."/>
            <person name="Spatafora J."/>
            <person name="Crous P."/>
            <person name="Grigoriev I."/>
        </authorList>
    </citation>
    <scope>NUCLEOTIDE SEQUENCE</scope>
    <source>
        <strain evidence="3">CBS 121167</strain>
    </source>
</reference>
<keyword evidence="1" id="KW-0812">Transmembrane</keyword>
<name>A0A6A6B0X3_9PEZI</name>
<evidence type="ECO:0000313" key="4">
    <source>
        <dbReference type="Proteomes" id="UP000799438"/>
    </source>
</evidence>
<gene>
    <name evidence="3" type="ORF">K452DRAFT_341906</name>
</gene>
<protein>
    <recommendedName>
        <fullName evidence="2">Heterokaryon incompatibility domain-containing protein</fullName>
    </recommendedName>
</protein>
<dbReference type="Proteomes" id="UP000799438">
    <property type="component" value="Unassembled WGS sequence"/>
</dbReference>
<dbReference type="OrthoDB" id="2958217at2759"/>
<dbReference type="EMBL" id="ML995510">
    <property type="protein sequence ID" value="KAF2136905.1"/>
    <property type="molecule type" value="Genomic_DNA"/>
</dbReference>
<dbReference type="Pfam" id="PF06985">
    <property type="entry name" value="HET"/>
    <property type="match status" value="1"/>
</dbReference>
<dbReference type="InterPro" id="IPR010730">
    <property type="entry name" value="HET"/>
</dbReference>
<sequence length="204" mass="22872">MASKLQKLCNYAALSYVWGDTTSRIARKNTLKALEEASSLTYYDIPDTVSDAITACKELGQDYLWVDRLCIAQDDTDSLSNREQINAMGYIYNEASFTIIDVDGTCANHGLTGVGRPRAFTQDRFTLLDVELVQALPHLNGILKQSAWMSRGWTYQEHLLSKRRLYFTERARIALAEKREASGLMAIGVWACTRAFGAIVFLAL</sequence>
<accession>A0A6A6B0X3</accession>
<feature type="transmembrane region" description="Helical" evidence="1">
    <location>
        <begin position="181"/>
        <end position="203"/>
    </location>
</feature>
<dbReference type="AlphaFoldDB" id="A0A6A6B0X3"/>
<dbReference type="PANTHER" id="PTHR33112:SF16">
    <property type="entry name" value="HETEROKARYON INCOMPATIBILITY DOMAIN-CONTAINING PROTEIN"/>
    <property type="match status" value="1"/>
</dbReference>
<dbReference type="PANTHER" id="PTHR33112">
    <property type="entry name" value="DOMAIN PROTEIN, PUTATIVE-RELATED"/>
    <property type="match status" value="1"/>
</dbReference>
<proteinExistence type="predicted"/>
<keyword evidence="4" id="KW-1185">Reference proteome</keyword>
<keyword evidence="1" id="KW-0472">Membrane</keyword>
<feature type="domain" description="Heterokaryon incompatibility" evidence="2">
    <location>
        <begin position="11"/>
        <end position="157"/>
    </location>
</feature>